<dbReference type="InterPro" id="IPR003116">
    <property type="entry name" value="RBD_dom"/>
</dbReference>
<feature type="region of interest" description="Disordered" evidence="3">
    <location>
        <begin position="448"/>
        <end position="546"/>
    </location>
</feature>
<dbReference type="STRING" id="6832.A0A553PFW6"/>
<dbReference type="InterPro" id="IPR001849">
    <property type="entry name" value="PH_domain"/>
</dbReference>
<feature type="compositionally biased region" description="Low complexity" evidence="3">
    <location>
        <begin position="480"/>
        <end position="522"/>
    </location>
</feature>
<feature type="compositionally biased region" description="Pro residues" evidence="3">
    <location>
        <begin position="2011"/>
        <end position="2020"/>
    </location>
</feature>
<feature type="domain" description="RBD" evidence="7">
    <location>
        <begin position="1112"/>
        <end position="1179"/>
    </location>
</feature>
<organism evidence="8 9">
    <name type="scientific">Tigriopus californicus</name>
    <name type="common">Marine copepod</name>
    <dbReference type="NCBI Taxonomy" id="6832"/>
    <lineage>
        <taxon>Eukaryota</taxon>
        <taxon>Metazoa</taxon>
        <taxon>Ecdysozoa</taxon>
        <taxon>Arthropoda</taxon>
        <taxon>Crustacea</taxon>
        <taxon>Multicrustacea</taxon>
        <taxon>Hexanauplia</taxon>
        <taxon>Copepoda</taxon>
        <taxon>Harpacticoida</taxon>
        <taxon>Harpacticidae</taxon>
        <taxon>Tigriopus</taxon>
    </lineage>
</organism>
<feature type="region of interest" description="Disordered" evidence="3">
    <location>
        <begin position="1067"/>
        <end position="1090"/>
    </location>
</feature>
<feature type="compositionally biased region" description="Acidic residues" evidence="3">
    <location>
        <begin position="932"/>
        <end position="942"/>
    </location>
</feature>
<dbReference type="PROSITE" id="PS50106">
    <property type="entry name" value="PDZ"/>
    <property type="match status" value="1"/>
</dbReference>
<feature type="compositionally biased region" description="Polar residues" evidence="3">
    <location>
        <begin position="1961"/>
        <end position="1979"/>
    </location>
</feature>
<dbReference type="CDD" id="cd01230">
    <property type="entry name" value="PH1_Tiam1_2"/>
    <property type="match status" value="1"/>
</dbReference>
<feature type="region of interest" description="Disordered" evidence="3">
    <location>
        <begin position="1332"/>
        <end position="1428"/>
    </location>
</feature>
<dbReference type="SMART" id="SM00455">
    <property type="entry name" value="RBD"/>
    <property type="match status" value="1"/>
</dbReference>
<dbReference type="PANTHER" id="PTHR46001">
    <property type="entry name" value="TIAM (MAMMALIAN TUMOR INVASION AND METASTASIS FACTOR) HOMOLOG"/>
    <property type="match status" value="1"/>
</dbReference>
<dbReference type="PROSITE" id="PS50898">
    <property type="entry name" value="RBD"/>
    <property type="match status" value="1"/>
</dbReference>
<dbReference type="EMBL" id="VCGU01000004">
    <property type="protein sequence ID" value="TRY76576.1"/>
    <property type="molecule type" value="Genomic_DNA"/>
</dbReference>
<feature type="region of interest" description="Disordered" evidence="3">
    <location>
        <begin position="38"/>
        <end position="68"/>
    </location>
</feature>
<feature type="region of interest" description="Disordered" evidence="3">
    <location>
        <begin position="1"/>
        <end position="25"/>
    </location>
</feature>
<protein>
    <recommendedName>
        <fullName evidence="10">Still life</fullName>
    </recommendedName>
</protein>
<dbReference type="InterPro" id="IPR011993">
    <property type="entry name" value="PH-like_dom_sf"/>
</dbReference>
<dbReference type="Pfam" id="PF02196">
    <property type="entry name" value="RBD"/>
    <property type="match status" value="1"/>
</dbReference>
<evidence type="ECO:0000256" key="3">
    <source>
        <dbReference type="SAM" id="MobiDB-lite"/>
    </source>
</evidence>
<dbReference type="Gene3D" id="2.30.42.10">
    <property type="match status" value="1"/>
</dbReference>
<dbReference type="InterPro" id="IPR001478">
    <property type="entry name" value="PDZ"/>
</dbReference>
<feature type="compositionally biased region" description="Basic and acidic residues" evidence="3">
    <location>
        <begin position="454"/>
        <end position="464"/>
    </location>
</feature>
<evidence type="ECO:0000256" key="2">
    <source>
        <dbReference type="ARBA" id="ARBA00022737"/>
    </source>
</evidence>
<feature type="compositionally biased region" description="Polar residues" evidence="3">
    <location>
        <begin position="1"/>
        <end position="10"/>
    </location>
</feature>
<feature type="region of interest" description="Disordered" evidence="3">
    <location>
        <begin position="1282"/>
        <end position="1316"/>
    </location>
</feature>
<dbReference type="InterPro" id="IPR036034">
    <property type="entry name" value="PDZ_sf"/>
</dbReference>
<dbReference type="SUPFAM" id="SSF50729">
    <property type="entry name" value="PH domain-like"/>
    <property type="match status" value="2"/>
</dbReference>
<dbReference type="InterPro" id="IPR040655">
    <property type="entry name" value="TIAM1_CC-Ex"/>
</dbReference>
<dbReference type="Pfam" id="PF23014">
    <property type="entry name" value="PH_Tiam1"/>
    <property type="match status" value="1"/>
</dbReference>
<dbReference type="SMART" id="SM00228">
    <property type="entry name" value="PDZ"/>
    <property type="match status" value="1"/>
</dbReference>
<dbReference type="Proteomes" id="UP000318571">
    <property type="component" value="Chromosome 5"/>
</dbReference>
<dbReference type="FunFam" id="2.30.29.30:FF:000065">
    <property type="entry name" value="T cell lymphoma invasion and metastasis 1"/>
    <property type="match status" value="1"/>
</dbReference>
<evidence type="ECO:0000256" key="1">
    <source>
        <dbReference type="ARBA" id="ARBA00022658"/>
    </source>
</evidence>
<accession>A0A553PFW6</accession>
<comment type="caution">
    <text evidence="8">The sequence shown here is derived from an EMBL/GenBank/DDBJ whole genome shotgun (WGS) entry which is preliminary data.</text>
</comment>
<dbReference type="SMART" id="SM00325">
    <property type="entry name" value="RhoGEF"/>
    <property type="match status" value="1"/>
</dbReference>
<dbReference type="Pfam" id="PF00621">
    <property type="entry name" value="RhoGEF"/>
    <property type="match status" value="1"/>
</dbReference>
<dbReference type="Gene3D" id="1.20.900.10">
    <property type="entry name" value="Dbl homology (DH) domain"/>
    <property type="match status" value="1"/>
</dbReference>
<feature type="compositionally biased region" description="Low complexity" evidence="3">
    <location>
        <begin position="399"/>
        <end position="410"/>
    </location>
</feature>
<keyword evidence="2" id="KW-0677">Repeat</keyword>
<dbReference type="Gene3D" id="6.10.140.680">
    <property type="match status" value="1"/>
</dbReference>
<feature type="region of interest" description="Disordered" evidence="3">
    <location>
        <begin position="1800"/>
        <end position="2136"/>
    </location>
</feature>
<feature type="region of interest" description="Disordered" evidence="3">
    <location>
        <begin position="928"/>
        <end position="958"/>
    </location>
</feature>
<feature type="compositionally biased region" description="Low complexity" evidence="3">
    <location>
        <begin position="11"/>
        <end position="20"/>
    </location>
</feature>
<feature type="region of interest" description="Disordered" evidence="3">
    <location>
        <begin position="229"/>
        <end position="317"/>
    </location>
</feature>
<feature type="compositionally biased region" description="Polar residues" evidence="3">
    <location>
        <begin position="2057"/>
        <end position="2088"/>
    </location>
</feature>
<feature type="compositionally biased region" description="Polar residues" evidence="3">
    <location>
        <begin position="2037"/>
        <end position="2048"/>
    </location>
</feature>
<gene>
    <name evidence="8" type="ORF">TCAL_10140</name>
</gene>
<dbReference type="GO" id="GO:0005085">
    <property type="term" value="F:guanyl-nucleotide exchange factor activity"/>
    <property type="evidence" value="ECO:0007669"/>
    <property type="project" value="UniProtKB-KW"/>
</dbReference>
<dbReference type="Pfam" id="PF00169">
    <property type="entry name" value="PH"/>
    <property type="match status" value="1"/>
</dbReference>
<feature type="compositionally biased region" description="Basic and acidic residues" evidence="3">
    <location>
        <begin position="39"/>
        <end position="55"/>
    </location>
</feature>
<sequence length="2136" mass="235633">MSCSGNGSDGTSPRSTSRSRSAWRLPGALLDGVRHRFKEKRDKFRAKSPEWDWRRQNGNLPSGPHSDTELDAGCTRAKTFTTFTADKPVYSNGSTPVHHHSSLPRPHSQTNGYLVPPLIRSNSTGTSASVTSSEYGFQDWRRSKPRSAVLQAMRPRKQGKSVRFGENHISVFLQDPTQALEEVVKLALGYAEQDAISDGENFGNGGTVSDTEAVNTLTSATRRGATKYPTFWSDSERDPVRSNGPTDDEDDYGTTRFGGHDLRELSNRVTPSKSERNFDNPALREDFYGGTNSSSSILKRRPFQSLSNNGPVYQAQSRINGSDRLKYRKRRSAQINEIFAFIDKVLSSCDSEAVERLGGLMKSQQGEAEEQQQPNNGGLDPRLRPEEVGGSPLPPPPTSATTAAGHASGPLPQDLKNNPLHLLSDGRISSADKQRLIAALDRAFQKRAKGRANHFKDANPREPPPEPPYPAWQYKVEQGSWTTSTTTSTTSGHHTAASSASTSSCSYRPSSSSQGSQAPYTSQPGFETSLLPQPSTSMDNKKPLGFTPDEALRALQTLTRLTTSSNKHRRRSPPAYLSRGFSSESDSDGDEESEDAASVISVASRRSVRVTSSSGGPTRSGSHHRSKQRCSPTTAMLMSYLEDEKTSSTLAMAASSATYSTLAEGGESSRMSIVRRTRAHRQRLSKPKPTADMFATILLCSDSTSNLDKLSESSMGRPVNKGMTMYKHIHSKITQDVCNAIFLCKISDDDRMSLTTAQSDEDEIESSHNSPYKAKQSGSAASFNCTGAVRKAGFLSVKKWILRKKHQVELARKRGWKGYWVCLKGTTLLFYPCDSREGRSVEATPKHLIIVDGAIMQAIPEHPKRDYIFCLSTAFGDAYLFQAPCQVELENWVNSIHSACAAAFARHRGKTGTLHLLQEEIYRLEKNIESTDREEEQEDDEEEKNKKRKKKKGRDQKLKHMAELQLSVVSDSNSKIQIENQITQWEENLERLHCEQFRLRCYMASLQNGELPNPKGVLTQVTSSTKQTLNRLGVFTVSSFHAYICARSPSLLNNLLAGRGATKRRAPLLSRSNSAGSRRSLTSTVVGPNGTGSSHVNGVATVLSPGDGHDSKLVKVTLPDSQIVTFYLRDAMTVEDFLGAACIKKGLQPVEHFVRVKKRRDMPTMKYFVPHRSDLIETYLQTHEVVEVCAKILYQVELNRGNLDTMWGFSVEAELVENSDKQDELCCYVSRVEERSVAMTNGIIKGDEIMVINGAIVSDLDMMFIESVLQEEIALCMMMRSSRTEPPDPSNPLKSTDDMIDSLVCPPPPSDNPLNEEAISSLIVPAPEWSKDQAISPEGDSTAPPSQASERSEAPPTMVTTASARRITPIQPQIKGVSKEPRGRGGGTGAIIGDQPPLDVDALLNKGGLGTKDSPTSEQPMTPTRTLSDTEKLRKVICELVDTEHTYVRHLGFLMNTYLEPLKDEGFLSSSEIGSLFGNIQEIYTFQQQFLRTLEEAIESEPQFQQLDSPPQFKNVLFSIANAFLYYVNHFKLYSSFCASHSKAQKALHPNEGNQALQEFLHSLNPRQQHSTALESYLIKPIQRILKYPLLLQQLKNLSPSNSDEQQHLIEALIGMEKVAEHINEMQRIHEEYGAIFDHLFRQHQKASKQAIDLSPGDLLYYGGVEWLNIADFLGKIKKGLELHAMCFVFKTAVVFLCKERLRQKKKSLIGTSSKSNQAEVEIIRYQVLIPVNEVQVRASSVKDVESHYLWELIHLKNSLQRRNEKVYHLSNSTAEFRNAFLKTIRQIIRESVRNMSLPLGMSMTPSSNSPPSGASHLMMTKPDPPMRSQSTRLSSNPGGSQTQPESPQHGGTHTLQLNRKRAPPKQPFNSLQRHSNPGPMPGGRIPDYDNVENCRFDSGANDESSVGGEESDGQQPPPAPHQTSSQPSTRRTHQPGQHHRRQPSNGQTRSRNPAMGEGDTLSTLSTASSQPPTHQQRVQILPPDQGPKDDRRSSNNGHAHPRNRPFDSSPAPPPPPPPHASGLDLGKPPPPPRKVTISNDGNGNVTVDPNRLAVRAQTSAQSSVESGPDTTEGSASIYSTGKDSTTAPEEEIEEDSFPPLPALPPEAALEEATAADLLGLSPGGGNRQRGSTVNF</sequence>
<feature type="domain" description="PDZ" evidence="6">
    <location>
        <begin position="1195"/>
        <end position="1271"/>
    </location>
</feature>
<name>A0A553PFW6_TIGCA</name>
<proteinExistence type="predicted"/>
<feature type="compositionally biased region" description="Low complexity" evidence="3">
    <location>
        <begin position="596"/>
        <end position="620"/>
    </location>
</feature>
<evidence type="ECO:0000259" key="5">
    <source>
        <dbReference type="PROSITE" id="PS50010"/>
    </source>
</evidence>
<feature type="compositionally biased region" description="Polar residues" evidence="3">
    <location>
        <begin position="1413"/>
        <end position="1427"/>
    </location>
</feature>
<dbReference type="SMART" id="SM00233">
    <property type="entry name" value="PH"/>
    <property type="match status" value="2"/>
</dbReference>
<dbReference type="Pfam" id="PF18385">
    <property type="entry name" value="Tiam_CC_Ex"/>
    <property type="match status" value="1"/>
</dbReference>
<dbReference type="CDD" id="cd00160">
    <property type="entry name" value="RhoGEF"/>
    <property type="match status" value="1"/>
</dbReference>
<feature type="compositionally biased region" description="Basic and acidic residues" evidence="3">
    <location>
        <begin position="273"/>
        <end position="287"/>
    </location>
</feature>
<feature type="compositionally biased region" description="Low complexity" evidence="3">
    <location>
        <begin position="2106"/>
        <end position="2121"/>
    </location>
</feature>
<dbReference type="PROSITE" id="PS50003">
    <property type="entry name" value="PH_DOMAIN"/>
    <property type="match status" value="1"/>
</dbReference>
<dbReference type="PROSITE" id="PS00741">
    <property type="entry name" value="DH_1"/>
    <property type="match status" value="1"/>
</dbReference>
<dbReference type="InterPro" id="IPR001331">
    <property type="entry name" value="GDS_CDC24_CS"/>
</dbReference>
<dbReference type="InterPro" id="IPR055230">
    <property type="entry name" value="PH_Tiam1/2"/>
</dbReference>
<dbReference type="Gene3D" id="2.30.29.30">
    <property type="entry name" value="Pleckstrin-homology domain (PH domain)/Phosphotyrosine-binding domain (PTB)"/>
    <property type="match status" value="2"/>
</dbReference>
<dbReference type="InterPro" id="IPR043537">
    <property type="entry name" value="Tiam1/Tiam2/Sif"/>
</dbReference>
<evidence type="ECO:0000313" key="8">
    <source>
        <dbReference type="EMBL" id="TRY76576.1"/>
    </source>
</evidence>
<feature type="compositionally biased region" description="Polar residues" evidence="3">
    <location>
        <begin position="1070"/>
        <end position="1090"/>
    </location>
</feature>
<dbReference type="CDD" id="cd00136">
    <property type="entry name" value="PDZ_canonical"/>
    <property type="match status" value="1"/>
</dbReference>
<feature type="region of interest" description="Disordered" evidence="3">
    <location>
        <begin position="362"/>
        <end position="422"/>
    </location>
</feature>
<feature type="region of interest" description="Disordered" evidence="3">
    <location>
        <begin position="757"/>
        <end position="778"/>
    </location>
</feature>
<dbReference type="SUPFAM" id="SSF50156">
    <property type="entry name" value="PDZ domain-like"/>
    <property type="match status" value="1"/>
</dbReference>
<dbReference type="PROSITE" id="PS50010">
    <property type="entry name" value="DH_2"/>
    <property type="match status" value="1"/>
</dbReference>
<dbReference type="SUPFAM" id="SSF48065">
    <property type="entry name" value="DBL homology domain (DH-domain)"/>
    <property type="match status" value="1"/>
</dbReference>
<feature type="region of interest" description="Disordered" evidence="3">
    <location>
        <begin position="559"/>
        <end position="632"/>
    </location>
</feature>
<feature type="compositionally biased region" description="Polar residues" evidence="3">
    <location>
        <begin position="362"/>
        <end position="376"/>
    </location>
</feature>
<dbReference type="CDD" id="cd01255">
    <property type="entry name" value="PH2_Tiam1_2"/>
    <property type="match status" value="1"/>
</dbReference>
<feature type="domain" description="DH" evidence="5">
    <location>
        <begin position="1432"/>
        <end position="1626"/>
    </location>
</feature>
<evidence type="ECO:0000259" key="6">
    <source>
        <dbReference type="PROSITE" id="PS50106"/>
    </source>
</evidence>
<dbReference type="GO" id="GO:0007264">
    <property type="term" value="P:small GTPase-mediated signal transduction"/>
    <property type="evidence" value="ECO:0007669"/>
    <property type="project" value="InterPro"/>
</dbReference>
<feature type="compositionally biased region" description="Basic residues" evidence="3">
    <location>
        <begin position="1931"/>
        <end position="1943"/>
    </location>
</feature>
<keyword evidence="1" id="KW-0344">Guanine-nucleotide releasing factor</keyword>
<feature type="compositionally biased region" description="Acidic residues" evidence="3">
    <location>
        <begin position="585"/>
        <end position="595"/>
    </location>
</feature>
<feature type="compositionally biased region" description="Polar residues" evidence="3">
    <location>
        <begin position="304"/>
        <end position="317"/>
    </location>
</feature>
<dbReference type="InterPro" id="IPR035899">
    <property type="entry name" value="DBL_dom_sf"/>
</dbReference>
<evidence type="ECO:0000259" key="7">
    <source>
        <dbReference type="PROSITE" id="PS50898"/>
    </source>
</evidence>
<reference evidence="8 9" key="1">
    <citation type="journal article" date="2018" name="Nat. Ecol. Evol.">
        <title>Genomic signatures of mitonuclear coevolution across populations of Tigriopus californicus.</title>
        <authorList>
            <person name="Barreto F.S."/>
            <person name="Watson E.T."/>
            <person name="Lima T.G."/>
            <person name="Willett C.S."/>
            <person name="Edmands S."/>
            <person name="Li W."/>
            <person name="Burton R.S."/>
        </authorList>
    </citation>
    <scope>NUCLEOTIDE SEQUENCE [LARGE SCALE GENOMIC DNA]</scope>
    <source>
        <strain evidence="8 9">San Diego</strain>
    </source>
</reference>
<feature type="compositionally biased region" description="Polar residues" evidence="3">
    <location>
        <begin position="1828"/>
        <end position="1858"/>
    </location>
</feature>
<evidence type="ECO:0000313" key="9">
    <source>
        <dbReference type="Proteomes" id="UP000318571"/>
    </source>
</evidence>
<evidence type="ECO:0008006" key="10">
    <source>
        <dbReference type="Google" id="ProtNLM"/>
    </source>
</evidence>
<dbReference type="PANTHER" id="PTHR46001:SF3">
    <property type="entry name" value="PROTEIN STILL LIFE, ISOFORM SIF TYPE 1"/>
    <property type="match status" value="1"/>
</dbReference>
<keyword evidence="9" id="KW-1185">Reference proteome</keyword>
<dbReference type="InterPro" id="IPR000219">
    <property type="entry name" value="DH_dom"/>
</dbReference>
<evidence type="ECO:0000259" key="4">
    <source>
        <dbReference type="PROSITE" id="PS50003"/>
    </source>
</evidence>
<feature type="compositionally biased region" description="Polar residues" evidence="3">
    <location>
        <begin position="523"/>
        <end position="538"/>
    </location>
</feature>
<feature type="domain" description="PH" evidence="4">
    <location>
        <begin position="788"/>
        <end position="901"/>
    </location>
</feature>